<dbReference type="NCBIfam" id="TIGR04183">
    <property type="entry name" value="Por_Secre_tail"/>
    <property type="match status" value="1"/>
</dbReference>
<feature type="signal peptide" evidence="1">
    <location>
        <begin position="1"/>
        <end position="23"/>
    </location>
</feature>
<evidence type="ECO:0000313" key="3">
    <source>
        <dbReference type="EMBL" id="MFD0998385.1"/>
    </source>
</evidence>
<dbReference type="InterPro" id="IPR013783">
    <property type="entry name" value="Ig-like_fold"/>
</dbReference>
<accession>A0ABW3JZ07</accession>
<evidence type="ECO:0000259" key="2">
    <source>
        <dbReference type="Pfam" id="PF18962"/>
    </source>
</evidence>
<name>A0ABW3JZ07_9BACT</name>
<gene>
    <name evidence="3" type="ORF">ACFQ21_03665</name>
</gene>
<keyword evidence="4" id="KW-1185">Reference proteome</keyword>
<dbReference type="Proteomes" id="UP001597112">
    <property type="component" value="Unassembled WGS sequence"/>
</dbReference>
<dbReference type="RefSeq" id="WP_377575001.1">
    <property type="nucleotide sequence ID" value="NZ_JBHTKA010000001.1"/>
</dbReference>
<dbReference type="Pfam" id="PF18962">
    <property type="entry name" value="Por_Secre_tail"/>
    <property type="match status" value="1"/>
</dbReference>
<keyword evidence="1" id="KW-0732">Signal</keyword>
<proteinExistence type="predicted"/>
<sequence>MKRLFKVLAAFGLSCLPLVTIHAQTCDGFKIEFNSGLGSGLVGEIGWGQVCPNMFESSVHYTVVSLPDGYSVDDYQDGEECIRIHGAAQQSGLLHFVIKANTTGGCEYTIDYTKTFQCPPVGSINPTNSMLPDAINGKFYSQDFNLQLPYTVESVRYEMVGSIPGLTLQSGSNETSAFLSGVPTTVGTYKFRVRAILGDNCVTGDQQYTLMVGNTESVKSLIIYQLCNRTNFVRNWQIHNPNNFAVPMKWELLFYTENAVTSVDAFTAEPGDTYFETPSTANPNTIQISWYDGVSSVQNIEKSSFVGLCNPPTCVYASNVVKYTLGLKKSGETLSVEQNYGTATLGEPDANDAPNAVGKYLTLGYTGFVVLQLSSVLIDQPGNDLVIYEYSAGNPAFGTYPERAEVFVSKDGEEWISLGITNPATCQSKLDHSFDLSGKIDWCRYVRVLDKTDRHAKVLDPVTCEVTSAWAFDDNSDGFDLDAITCAQDSGIPVLGTEGDVSANTYILSPNPAHHWLTVDLSKDQSIAIPADRRVEVNISDISGNGVYKTIQTLQGDGVVTLEVSDLRAGMYILNVRTGIYSSGFYKFMKH</sequence>
<dbReference type="InterPro" id="IPR026444">
    <property type="entry name" value="Secre_tail"/>
</dbReference>
<feature type="domain" description="Secretion system C-terminal sorting" evidence="2">
    <location>
        <begin position="510"/>
        <end position="580"/>
    </location>
</feature>
<protein>
    <submittedName>
        <fullName evidence="3">T9SS type A sorting domain-containing protein</fullName>
    </submittedName>
</protein>
<dbReference type="Gene3D" id="2.60.40.10">
    <property type="entry name" value="Immunoglobulins"/>
    <property type="match status" value="1"/>
</dbReference>
<comment type="caution">
    <text evidence="3">The sequence shown here is derived from an EMBL/GenBank/DDBJ whole genome shotgun (WGS) entry which is preliminary data.</text>
</comment>
<evidence type="ECO:0000313" key="4">
    <source>
        <dbReference type="Proteomes" id="UP001597112"/>
    </source>
</evidence>
<reference evidence="4" key="1">
    <citation type="journal article" date="2019" name="Int. J. Syst. Evol. Microbiol.">
        <title>The Global Catalogue of Microorganisms (GCM) 10K type strain sequencing project: providing services to taxonomists for standard genome sequencing and annotation.</title>
        <authorList>
            <consortium name="The Broad Institute Genomics Platform"/>
            <consortium name="The Broad Institute Genome Sequencing Center for Infectious Disease"/>
            <person name="Wu L."/>
            <person name="Ma J."/>
        </authorList>
    </citation>
    <scope>NUCLEOTIDE SEQUENCE [LARGE SCALE GENOMIC DNA]</scope>
    <source>
        <strain evidence="4">CCUG 58938</strain>
    </source>
</reference>
<evidence type="ECO:0000256" key="1">
    <source>
        <dbReference type="SAM" id="SignalP"/>
    </source>
</evidence>
<organism evidence="3 4">
    <name type="scientific">Ohtaekwangia kribbensis</name>
    <dbReference type="NCBI Taxonomy" id="688913"/>
    <lineage>
        <taxon>Bacteria</taxon>
        <taxon>Pseudomonadati</taxon>
        <taxon>Bacteroidota</taxon>
        <taxon>Cytophagia</taxon>
        <taxon>Cytophagales</taxon>
        <taxon>Fulvivirgaceae</taxon>
        <taxon>Ohtaekwangia</taxon>
    </lineage>
</organism>
<dbReference type="EMBL" id="JBHTKA010000001">
    <property type="protein sequence ID" value="MFD0998385.1"/>
    <property type="molecule type" value="Genomic_DNA"/>
</dbReference>
<feature type="chain" id="PRO_5046400633" evidence="1">
    <location>
        <begin position="24"/>
        <end position="591"/>
    </location>
</feature>